<evidence type="ECO:0000256" key="1">
    <source>
        <dbReference type="SAM" id="MobiDB-lite"/>
    </source>
</evidence>
<name>A0A2T3AGD4_9PEZI</name>
<dbReference type="Proteomes" id="UP000241462">
    <property type="component" value="Unassembled WGS sequence"/>
</dbReference>
<evidence type="ECO:0000313" key="2">
    <source>
        <dbReference type="EMBL" id="PSR97259.1"/>
    </source>
</evidence>
<reference evidence="2 3" key="1">
    <citation type="journal article" date="2018" name="Mycol. Prog.">
        <title>Coniella lustricola, a new species from submerged detritus.</title>
        <authorList>
            <person name="Raudabaugh D.B."/>
            <person name="Iturriaga T."/>
            <person name="Carver A."/>
            <person name="Mondo S."/>
            <person name="Pangilinan J."/>
            <person name="Lipzen A."/>
            <person name="He G."/>
            <person name="Amirebrahimi M."/>
            <person name="Grigoriev I.V."/>
            <person name="Miller A.N."/>
        </authorList>
    </citation>
    <scope>NUCLEOTIDE SEQUENCE [LARGE SCALE GENOMIC DNA]</scope>
    <source>
        <strain evidence="2 3">B22-T-1</strain>
    </source>
</reference>
<proteinExistence type="predicted"/>
<protein>
    <submittedName>
        <fullName evidence="2">Uncharacterized protein</fullName>
    </submittedName>
</protein>
<dbReference type="AlphaFoldDB" id="A0A2T3AGD4"/>
<dbReference type="EMBL" id="KZ678393">
    <property type="protein sequence ID" value="PSR97259.1"/>
    <property type="molecule type" value="Genomic_DNA"/>
</dbReference>
<evidence type="ECO:0000313" key="3">
    <source>
        <dbReference type="Proteomes" id="UP000241462"/>
    </source>
</evidence>
<sequence length="465" mass="50687">MSNLVLNPSQHPHQALRLTTPSSAYVDQQTTRRREVACDKREPQNEPGLQSRSLTCFVFFASKQTNKQTNKQTANMCQLSPSLVCSTAPPPRALTMATKKRPIELHPEAIESIGYRKALGRGPLWHASSFEMSPNGLFQMVAMNINQAKYLHFYEPAVIANTNLNLEYFCQFTGDKELWRQVPRDLGNGHTCIISRTVDYLKDEPATLENPAWLWVGMVPGPGARGEGNENGIGIATADSYVENDPHALRAVIKTPTPSGEWSLYAVSKADSHTGLCLVFKVEKLLDVFWFCKPEVICAKVYPRPLAQPRNCVYMRGSGNCLIFPRNVVYTPVASLGMGAGDGSGRDGQTRVNAAATEMAVLDFNGELLNMTPLDSKDMLTSQPTAASTSNGVGKVQTQARAPGKRKRADNDTGAGIRRSPRVQVGVRRVSCHQAGSTGLEKDPCNKCAPVAIADKNNAGKKNAG</sequence>
<feature type="compositionally biased region" description="Polar residues" evidence="1">
    <location>
        <begin position="380"/>
        <end position="400"/>
    </location>
</feature>
<organism evidence="2 3">
    <name type="scientific">Coniella lustricola</name>
    <dbReference type="NCBI Taxonomy" id="2025994"/>
    <lineage>
        <taxon>Eukaryota</taxon>
        <taxon>Fungi</taxon>
        <taxon>Dikarya</taxon>
        <taxon>Ascomycota</taxon>
        <taxon>Pezizomycotina</taxon>
        <taxon>Sordariomycetes</taxon>
        <taxon>Sordariomycetidae</taxon>
        <taxon>Diaporthales</taxon>
        <taxon>Schizoparmaceae</taxon>
        <taxon>Coniella</taxon>
    </lineage>
</organism>
<accession>A0A2T3AGD4</accession>
<keyword evidence="3" id="KW-1185">Reference proteome</keyword>
<feature type="region of interest" description="Disordered" evidence="1">
    <location>
        <begin position="380"/>
        <end position="465"/>
    </location>
</feature>
<gene>
    <name evidence="2" type="ORF">BD289DRAFT_113658</name>
</gene>
<dbReference type="InParanoid" id="A0A2T3AGD4"/>